<dbReference type="OrthoDB" id="63519at2"/>
<dbReference type="PANTHER" id="PTHR43194:SF2">
    <property type="entry name" value="PEROXISOMAL MEMBRANE PROTEIN LPX1"/>
    <property type="match status" value="1"/>
</dbReference>
<proteinExistence type="predicted"/>
<dbReference type="SUPFAM" id="SSF53474">
    <property type="entry name" value="alpha/beta-Hydrolases"/>
    <property type="match status" value="1"/>
</dbReference>
<dbReference type="Gene3D" id="3.40.50.1820">
    <property type="entry name" value="alpha/beta hydrolase"/>
    <property type="match status" value="1"/>
</dbReference>
<evidence type="ECO:0000259" key="1">
    <source>
        <dbReference type="Pfam" id="PF12697"/>
    </source>
</evidence>
<gene>
    <name evidence="2" type="ORF">DFR67_10592</name>
</gene>
<comment type="caution">
    <text evidence="2">The sequence shown here is derived from an EMBL/GenBank/DDBJ whole genome shotgun (WGS) entry which is preliminary data.</text>
</comment>
<organism evidence="2 3">
    <name type="scientific">Williamsia limnetica</name>
    <dbReference type="NCBI Taxonomy" id="882452"/>
    <lineage>
        <taxon>Bacteria</taxon>
        <taxon>Bacillati</taxon>
        <taxon>Actinomycetota</taxon>
        <taxon>Actinomycetes</taxon>
        <taxon>Mycobacteriales</taxon>
        <taxon>Nocardiaceae</taxon>
        <taxon>Williamsia</taxon>
    </lineage>
</organism>
<reference evidence="2 3" key="1">
    <citation type="submission" date="2018-06" db="EMBL/GenBank/DDBJ databases">
        <title>Genomic Encyclopedia of Type Strains, Phase IV (KMG-IV): sequencing the most valuable type-strain genomes for metagenomic binning, comparative biology and taxonomic classification.</title>
        <authorList>
            <person name="Goeker M."/>
        </authorList>
    </citation>
    <scope>NUCLEOTIDE SEQUENCE [LARGE SCALE GENOMIC DNA]</scope>
    <source>
        <strain evidence="2 3">DSM 45521</strain>
    </source>
</reference>
<dbReference type="InterPro" id="IPR029058">
    <property type="entry name" value="AB_hydrolase_fold"/>
</dbReference>
<dbReference type="Pfam" id="PF12697">
    <property type="entry name" value="Abhydrolase_6"/>
    <property type="match status" value="1"/>
</dbReference>
<dbReference type="InterPro" id="IPR050228">
    <property type="entry name" value="Carboxylesterase_BioH"/>
</dbReference>
<protein>
    <submittedName>
        <fullName evidence="2">Pimeloyl-ACP methyl ester carboxylesterase</fullName>
    </submittedName>
</protein>
<dbReference type="PRINTS" id="PR00111">
    <property type="entry name" value="ABHYDROLASE"/>
</dbReference>
<dbReference type="AlphaFoldDB" id="A0A318S2U7"/>
<evidence type="ECO:0000313" key="3">
    <source>
        <dbReference type="Proteomes" id="UP000247591"/>
    </source>
</evidence>
<dbReference type="Proteomes" id="UP000247591">
    <property type="component" value="Unassembled WGS sequence"/>
</dbReference>
<dbReference type="InterPro" id="IPR000073">
    <property type="entry name" value="AB_hydrolase_1"/>
</dbReference>
<keyword evidence="3" id="KW-1185">Reference proteome</keyword>
<evidence type="ECO:0000313" key="2">
    <source>
        <dbReference type="EMBL" id="PYE17947.1"/>
    </source>
</evidence>
<dbReference type="GO" id="GO:0003824">
    <property type="term" value="F:catalytic activity"/>
    <property type="evidence" value="ECO:0007669"/>
    <property type="project" value="UniProtKB-ARBA"/>
</dbReference>
<sequence length="296" mass="32250">MPTEFDLLPENAEEIGLGSTPLPTVTRVDTEVDGHLTSALKWTAEPPRLVLLHGGGQNAHTWDSVLLALGVAALAIDLPGHGHSAWRDDHDYRPLPNAPLVAATIREHAPHAELVVGMSLGGLTTIAIAARDPGLIERAVLVDVSPESPRRFSELSGKDRGTVALASDGPDTFDDLEELIELTAMAAPNRSKSAIRRGVIHNTRQLPDGRWQWRYDRMREQIDSEPLWDAFSASTIPYKLVRGGASAFVADADVDEYRRRRPDIDVVTVPGSGHSVQSDAPLELAEIIRTVLDKTR</sequence>
<dbReference type="EMBL" id="QJSP01000005">
    <property type="protein sequence ID" value="PYE17947.1"/>
    <property type="molecule type" value="Genomic_DNA"/>
</dbReference>
<name>A0A318S2U7_WILLI</name>
<feature type="domain" description="AB hydrolase-1" evidence="1">
    <location>
        <begin position="49"/>
        <end position="286"/>
    </location>
</feature>
<accession>A0A318S2U7</accession>
<dbReference type="RefSeq" id="WP_110469335.1">
    <property type="nucleotide sequence ID" value="NZ_QJSP01000005.1"/>
</dbReference>
<dbReference type="PANTHER" id="PTHR43194">
    <property type="entry name" value="HYDROLASE ALPHA/BETA FOLD FAMILY"/>
    <property type="match status" value="1"/>
</dbReference>